<feature type="compositionally biased region" description="Polar residues" evidence="1">
    <location>
        <begin position="130"/>
        <end position="140"/>
    </location>
</feature>
<dbReference type="EMBL" id="AMGV01000001">
    <property type="protein sequence ID" value="KEF63736.1"/>
    <property type="molecule type" value="Genomic_DNA"/>
</dbReference>
<evidence type="ECO:0000256" key="1">
    <source>
        <dbReference type="SAM" id="MobiDB-lite"/>
    </source>
</evidence>
<evidence type="ECO:0000313" key="2">
    <source>
        <dbReference type="EMBL" id="KEF63736.1"/>
    </source>
</evidence>
<sequence>MRTTSPVPVYRSTRDTRNAPLWNPTSKDLLSVEDDEAGRLAGFRARFGRSFDAASTTATATTTKTDDAVEDPVETDPVKAAVDSQVDTKGHSTEALPGHARRKQRNIQFEDEKNEFEEDDMNLLDLINSFGRQQAQQPSNKGKDENK</sequence>
<name>A0A072PV68_9EURO</name>
<protein>
    <submittedName>
        <fullName evidence="2">Uncharacterized protein</fullName>
    </submittedName>
</protein>
<organism evidence="2 3">
    <name type="scientific">Exophiala aquamarina CBS 119918</name>
    <dbReference type="NCBI Taxonomy" id="1182545"/>
    <lineage>
        <taxon>Eukaryota</taxon>
        <taxon>Fungi</taxon>
        <taxon>Dikarya</taxon>
        <taxon>Ascomycota</taxon>
        <taxon>Pezizomycotina</taxon>
        <taxon>Eurotiomycetes</taxon>
        <taxon>Chaetothyriomycetidae</taxon>
        <taxon>Chaetothyriales</taxon>
        <taxon>Herpotrichiellaceae</taxon>
        <taxon>Exophiala</taxon>
    </lineage>
</organism>
<feature type="region of interest" description="Disordered" evidence="1">
    <location>
        <begin position="1"/>
        <end position="26"/>
    </location>
</feature>
<dbReference type="OrthoDB" id="5587740at2759"/>
<dbReference type="Proteomes" id="UP000027920">
    <property type="component" value="Unassembled WGS sequence"/>
</dbReference>
<dbReference type="VEuPathDB" id="FungiDB:A1O9_01714"/>
<dbReference type="AlphaFoldDB" id="A0A072PV68"/>
<dbReference type="PANTHER" id="PTHR28174">
    <property type="entry name" value="54S RIBOSOMAL PROTEIN L36, MITOCHONDRIAL"/>
    <property type="match status" value="1"/>
</dbReference>
<dbReference type="GO" id="GO:0032543">
    <property type="term" value="P:mitochondrial translation"/>
    <property type="evidence" value="ECO:0007669"/>
    <property type="project" value="InterPro"/>
</dbReference>
<feature type="region of interest" description="Disordered" evidence="1">
    <location>
        <begin position="52"/>
        <end position="116"/>
    </location>
</feature>
<reference evidence="2 3" key="1">
    <citation type="submission" date="2013-03" db="EMBL/GenBank/DDBJ databases">
        <title>The Genome Sequence of Exophiala aquamarina CBS 119918.</title>
        <authorList>
            <consortium name="The Broad Institute Genomics Platform"/>
            <person name="Cuomo C."/>
            <person name="de Hoog S."/>
            <person name="Gorbushina A."/>
            <person name="Walker B."/>
            <person name="Young S.K."/>
            <person name="Zeng Q."/>
            <person name="Gargeya S."/>
            <person name="Fitzgerald M."/>
            <person name="Haas B."/>
            <person name="Abouelleil A."/>
            <person name="Allen A.W."/>
            <person name="Alvarado L."/>
            <person name="Arachchi H.M."/>
            <person name="Berlin A.M."/>
            <person name="Chapman S.B."/>
            <person name="Gainer-Dewar J."/>
            <person name="Goldberg J."/>
            <person name="Griggs A."/>
            <person name="Gujja S."/>
            <person name="Hansen M."/>
            <person name="Howarth C."/>
            <person name="Imamovic A."/>
            <person name="Ireland A."/>
            <person name="Larimer J."/>
            <person name="McCowan C."/>
            <person name="Murphy C."/>
            <person name="Pearson M."/>
            <person name="Poon T.W."/>
            <person name="Priest M."/>
            <person name="Roberts A."/>
            <person name="Saif S."/>
            <person name="Shea T."/>
            <person name="Sisk P."/>
            <person name="Sykes S."/>
            <person name="Wortman J."/>
            <person name="Nusbaum C."/>
            <person name="Birren B."/>
        </authorList>
    </citation>
    <scope>NUCLEOTIDE SEQUENCE [LARGE SCALE GENOMIC DNA]</scope>
    <source>
        <strain evidence="2 3">CBS 119918</strain>
    </source>
</reference>
<dbReference type="PANTHER" id="PTHR28174:SF1">
    <property type="entry name" value="LARGE RIBOSOMAL SUBUNIT PROTEIN BL31M"/>
    <property type="match status" value="1"/>
</dbReference>
<accession>A0A072PV68</accession>
<dbReference type="GO" id="GO:0005762">
    <property type="term" value="C:mitochondrial large ribosomal subunit"/>
    <property type="evidence" value="ECO:0007669"/>
    <property type="project" value="InterPro"/>
</dbReference>
<dbReference type="GeneID" id="25276660"/>
<proteinExistence type="predicted"/>
<dbReference type="Gene3D" id="6.20.130.10">
    <property type="match status" value="1"/>
</dbReference>
<gene>
    <name evidence="2" type="ORF">A1O9_01714</name>
</gene>
<dbReference type="RefSeq" id="XP_013266326.1">
    <property type="nucleotide sequence ID" value="XM_013410872.1"/>
</dbReference>
<dbReference type="InterPro" id="IPR034600">
    <property type="entry name" value="Ribosomal_bL31m"/>
</dbReference>
<dbReference type="STRING" id="1182545.A0A072PV68"/>
<evidence type="ECO:0000313" key="3">
    <source>
        <dbReference type="Proteomes" id="UP000027920"/>
    </source>
</evidence>
<dbReference type="GO" id="GO:0003735">
    <property type="term" value="F:structural constituent of ribosome"/>
    <property type="evidence" value="ECO:0007669"/>
    <property type="project" value="InterPro"/>
</dbReference>
<feature type="compositionally biased region" description="Low complexity" evidence="1">
    <location>
        <begin position="52"/>
        <end position="63"/>
    </location>
</feature>
<keyword evidence="3" id="KW-1185">Reference proteome</keyword>
<dbReference type="HOGENOM" id="CLU_109501_1_1_1"/>
<comment type="caution">
    <text evidence="2">The sequence shown here is derived from an EMBL/GenBank/DDBJ whole genome shotgun (WGS) entry which is preliminary data.</text>
</comment>
<feature type="region of interest" description="Disordered" evidence="1">
    <location>
        <begin position="128"/>
        <end position="147"/>
    </location>
</feature>